<keyword evidence="3 4" id="KW-0012">Acyltransferase</keyword>
<evidence type="ECO:0000313" key="8">
    <source>
        <dbReference type="Proteomes" id="UP000234882"/>
    </source>
</evidence>
<dbReference type="InterPro" id="IPR016039">
    <property type="entry name" value="Thiolase-like"/>
</dbReference>
<gene>
    <name evidence="7" type="ORF">CYR75_11720</name>
</gene>
<proteinExistence type="inferred from homology"/>
<feature type="domain" description="Thiolase C-terminal" evidence="6">
    <location>
        <begin position="278"/>
        <end position="396"/>
    </location>
</feature>
<dbReference type="PIRSF" id="PIRSF000429">
    <property type="entry name" value="Ac-CoA_Ac_transf"/>
    <property type="match status" value="1"/>
</dbReference>
<dbReference type="EMBL" id="CP025583">
    <property type="protein sequence ID" value="AUM74856.1"/>
    <property type="molecule type" value="Genomic_DNA"/>
</dbReference>
<dbReference type="CDD" id="cd00751">
    <property type="entry name" value="thiolase"/>
    <property type="match status" value="1"/>
</dbReference>
<evidence type="ECO:0000313" key="7">
    <source>
        <dbReference type="EMBL" id="AUM74856.1"/>
    </source>
</evidence>
<dbReference type="Pfam" id="PF00108">
    <property type="entry name" value="Thiolase_N"/>
    <property type="match status" value="1"/>
</dbReference>
<organism evidence="7 8">
    <name type="scientific">Paracoccus jeotgali</name>
    <dbReference type="NCBI Taxonomy" id="2065379"/>
    <lineage>
        <taxon>Bacteria</taxon>
        <taxon>Pseudomonadati</taxon>
        <taxon>Pseudomonadota</taxon>
        <taxon>Alphaproteobacteria</taxon>
        <taxon>Rhodobacterales</taxon>
        <taxon>Paracoccaceae</taxon>
        <taxon>Paracoccus</taxon>
    </lineage>
</organism>
<evidence type="ECO:0000259" key="6">
    <source>
        <dbReference type="Pfam" id="PF02803"/>
    </source>
</evidence>
<dbReference type="Proteomes" id="UP000234882">
    <property type="component" value="Chromosome"/>
</dbReference>
<dbReference type="InterPro" id="IPR002155">
    <property type="entry name" value="Thiolase"/>
</dbReference>
<evidence type="ECO:0000256" key="3">
    <source>
        <dbReference type="ARBA" id="ARBA00023315"/>
    </source>
</evidence>
<dbReference type="GO" id="GO:0003985">
    <property type="term" value="F:acetyl-CoA C-acetyltransferase activity"/>
    <property type="evidence" value="ECO:0007669"/>
    <property type="project" value="UniProtKB-EC"/>
</dbReference>
<dbReference type="SUPFAM" id="SSF53901">
    <property type="entry name" value="Thiolase-like"/>
    <property type="match status" value="2"/>
</dbReference>
<dbReference type="AlphaFoldDB" id="A0A2K9MIJ0"/>
<feature type="domain" description="Thiolase N-terminal" evidence="5">
    <location>
        <begin position="4"/>
        <end position="226"/>
    </location>
</feature>
<reference evidence="8" key="1">
    <citation type="submission" date="2017-12" db="EMBL/GenBank/DDBJ databases">
        <title>Genomic analysis of Paracoccus sp. CBA4604.</title>
        <authorList>
            <person name="Roh S.W."/>
            <person name="Kim J.Y."/>
            <person name="Kim J.S."/>
        </authorList>
    </citation>
    <scope>NUCLEOTIDE SEQUENCE [LARGE SCALE GENOMIC DNA]</scope>
    <source>
        <strain evidence="8">CBA4604</strain>
    </source>
</reference>
<dbReference type="InterPro" id="IPR020617">
    <property type="entry name" value="Thiolase_C"/>
</dbReference>
<dbReference type="KEGG" id="paru:CYR75_11720"/>
<sequence length="399" mass="41165">MQTVIIDAIRTPRGRGTTRGGALSSLRAADLLAGLYREIAARHPGVEALVGDALIGCVTQTGDQGSNIGKVAALRANWPDEVPAATINRFCASGLSAVNAAAAQAQVNDSVVLGGGVEMMSRTPMFSDNGVLFADKDVARSARSVHPVLGADLVATQHDISRADCDAYAALSQQRAEAARARGAFTSIIPVRDASGAVLLDQDETIRSGVTAESLSGLDPVFEKVGDASDVAALLSGFPDLHRIVHVHHAGNAPAMADGAALVLMAGEDAAKRHGLTPRARILATAEANVAITQTGAVDASRLALQRAGLSADDIDLWEVRDSFAAVTLHYIRAFDLSLDKFNVNGSSIALGHPMGATGAMLVGTLLDEMDARDLRYGLVAIAGAAGVASAAVIERIPT</sequence>
<evidence type="ECO:0000256" key="1">
    <source>
        <dbReference type="ARBA" id="ARBA00010982"/>
    </source>
</evidence>
<dbReference type="NCBIfam" id="TIGR01930">
    <property type="entry name" value="AcCoA-C-Actrans"/>
    <property type="match status" value="1"/>
</dbReference>
<name>A0A2K9MIJ0_9RHOB</name>
<dbReference type="RefSeq" id="WP_101500201.1">
    <property type="nucleotide sequence ID" value="NZ_CP025583.1"/>
</dbReference>
<dbReference type="Pfam" id="PF02803">
    <property type="entry name" value="Thiolase_C"/>
    <property type="match status" value="1"/>
</dbReference>
<dbReference type="InterPro" id="IPR020616">
    <property type="entry name" value="Thiolase_N"/>
</dbReference>
<dbReference type="PANTHER" id="PTHR43365">
    <property type="entry name" value="BLR7806 PROTEIN"/>
    <property type="match status" value="1"/>
</dbReference>
<comment type="similarity">
    <text evidence="1 4">Belongs to the thiolase-like superfamily. Thiolase family.</text>
</comment>
<dbReference type="PANTHER" id="PTHR43365:SF1">
    <property type="entry name" value="ACETYL-COA C-ACYLTRANSFERASE"/>
    <property type="match status" value="1"/>
</dbReference>
<protein>
    <submittedName>
        <fullName evidence="7">Acetyl-CoA C-acyltransferase</fullName>
        <ecNumber evidence="7">2.3.1.9</ecNumber>
    </submittedName>
</protein>
<evidence type="ECO:0000256" key="2">
    <source>
        <dbReference type="ARBA" id="ARBA00022679"/>
    </source>
</evidence>
<keyword evidence="8" id="KW-1185">Reference proteome</keyword>
<accession>A0A2K9MIJ0</accession>
<evidence type="ECO:0000256" key="4">
    <source>
        <dbReference type="RuleBase" id="RU003557"/>
    </source>
</evidence>
<dbReference type="EC" id="2.3.1.9" evidence="7"/>
<keyword evidence="2 4" id="KW-0808">Transferase</keyword>
<dbReference type="Gene3D" id="3.40.47.10">
    <property type="match status" value="2"/>
</dbReference>
<dbReference type="OrthoDB" id="8523144at2"/>
<evidence type="ECO:0000259" key="5">
    <source>
        <dbReference type="Pfam" id="PF00108"/>
    </source>
</evidence>